<keyword evidence="5 8" id="KW-0812">Transmembrane</keyword>
<keyword evidence="6 8" id="KW-1133">Transmembrane helix</keyword>
<dbReference type="PANTHER" id="PTHR30269">
    <property type="entry name" value="TRANSMEMBRANE PROTEIN YFCA"/>
    <property type="match status" value="1"/>
</dbReference>
<evidence type="ECO:0000313" key="10">
    <source>
        <dbReference type="Proteomes" id="UP000221168"/>
    </source>
</evidence>
<feature type="transmembrane region" description="Helical" evidence="8">
    <location>
        <begin position="222"/>
        <end position="240"/>
    </location>
</feature>
<proteinExistence type="inferred from homology"/>
<keyword evidence="7 8" id="KW-0472">Membrane</keyword>
<evidence type="ECO:0000256" key="4">
    <source>
        <dbReference type="ARBA" id="ARBA00022475"/>
    </source>
</evidence>
<evidence type="ECO:0000256" key="1">
    <source>
        <dbReference type="ARBA" id="ARBA00004651"/>
    </source>
</evidence>
<protein>
    <recommendedName>
        <fullName evidence="8">Probable membrane transporter protein</fullName>
    </recommendedName>
</protein>
<evidence type="ECO:0000256" key="8">
    <source>
        <dbReference type="RuleBase" id="RU363041"/>
    </source>
</evidence>
<feature type="transmembrane region" description="Helical" evidence="8">
    <location>
        <begin position="80"/>
        <end position="111"/>
    </location>
</feature>
<name>A0A2G1QPR5_9HYPH</name>
<evidence type="ECO:0000256" key="2">
    <source>
        <dbReference type="ARBA" id="ARBA00009142"/>
    </source>
</evidence>
<comment type="similarity">
    <text evidence="2 8">Belongs to the 4-toluene sulfonate uptake permease (TSUP) (TC 2.A.102) family.</text>
</comment>
<gene>
    <name evidence="9" type="ORF">CSC94_07105</name>
</gene>
<dbReference type="GO" id="GO:0005886">
    <property type="term" value="C:plasma membrane"/>
    <property type="evidence" value="ECO:0007669"/>
    <property type="project" value="UniProtKB-SubCell"/>
</dbReference>
<evidence type="ECO:0000256" key="6">
    <source>
        <dbReference type="ARBA" id="ARBA00022989"/>
    </source>
</evidence>
<comment type="caution">
    <text evidence="9">The sequence shown here is derived from an EMBL/GenBank/DDBJ whole genome shotgun (WGS) entry which is preliminary data.</text>
</comment>
<dbReference type="Pfam" id="PF01925">
    <property type="entry name" value="TauE"/>
    <property type="match status" value="1"/>
</dbReference>
<keyword evidence="4 8" id="KW-1003">Cell membrane</keyword>
<accession>A0A2G1QPR5</accession>
<evidence type="ECO:0000256" key="5">
    <source>
        <dbReference type="ARBA" id="ARBA00022692"/>
    </source>
</evidence>
<dbReference type="PANTHER" id="PTHR30269:SF37">
    <property type="entry name" value="MEMBRANE TRANSPORTER PROTEIN"/>
    <property type="match status" value="1"/>
</dbReference>
<dbReference type="InterPro" id="IPR052017">
    <property type="entry name" value="TSUP"/>
</dbReference>
<feature type="transmembrane region" description="Helical" evidence="8">
    <location>
        <begin position="32"/>
        <end position="59"/>
    </location>
</feature>
<feature type="transmembrane region" description="Helical" evidence="8">
    <location>
        <begin position="163"/>
        <end position="188"/>
    </location>
</feature>
<dbReference type="Proteomes" id="UP000221168">
    <property type="component" value="Unassembled WGS sequence"/>
</dbReference>
<evidence type="ECO:0000256" key="7">
    <source>
        <dbReference type="ARBA" id="ARBA00023136"/>
    </source>
</evidence>
<sequence length="244" mass="25927">MTGVILAIIGLALGGLLKGATGAGAPILAVPIMAIYFNVPLAVAIFAVPNLLANVWQAWTYRRQQLPPRFMISFAGGGALGTFIGTVLLANLPGHALTITVALAVFIYVGFRLARPGWVLVYPLAEKLSPFIGTLAGVLFGASGLSAPVSLSFLNTMKLERRTFVATVTVFFVMMGVVQIPMLFAYGIMTGQRFLLSAAAILPIFAGMPLGAWLARHISREAFDRIILAVLTLIAIRLLMQGLS</sequence>
<evidence type="ECO:0000313" key="9">
    <source>
        <dbReference type="EMBL" id="PHP67469.1"/>
    </source>
</evidence>
<dbReference type="AlphaFoldDB" id="A0A2G1QPR5"/>
<feature type="transmembrane region" description="Helical" evidence="8">
    <location>
        <begin position="131"/>
        <end position="151"/>
    </location>
</feature>
<dbReference type="EMBL" id="PDVP01000003">
    <property type="protein sequence ID" value="PHP67469.1"/>
    <property type="molecule type" value="Genomic_DNA"/>
</dbReference>
<keyword evidence="3" id="KW-0813">Transport</keyword>
<reference evidence="9 10" key="1">
    <citation type="submission" date="2017-10" db="EMBL/GenBank/DDBJ databases">
        <title>Sedimentibacterium mangrovi gen. nov., sp. nov., a novel member of family Phyllobacteriacea isolated from mangrove sediment.</title>
        <authorList>
            <person name="Liao H."/>
            <person name="Tian Y."/>
        </authorList>
    </citation>
    <scope>NUCLEOTIDE SEQUENCE [LARGE SCALE GENOMIC DNA]</scope>
    <source>
        <strain evidence="9 10">X9-2-2</strain>
    </source>
</reference>
<dbReference type="RefSeq" id="WP_099305378.1">
    <property type="nucleotide sequence ID" value="NZ_PDVP01000003.1"/>
</dbReference>
<keyword evidence="10" id="KW-1185">Reference proteome</keyword>
<organism evidence="9 10">
    <name type="scientific">Zhengella mangrovi</name>
    <dbReference type="NCBI Taxonomy" id="1982044"/>
    <lineage>
        <taxon>Bacteria</taxon>
        <taxon>Pseudomonadati</taxon>
        <taxon>Pseudomonadota</taxon>
        <taxon>Alphaproteobacteria</taxon>
        <taxon>Hyphomicrobiales</taxon>
        <taxon>Notoacmeibacteraceae</taxon>
        <taxon>Zhengella</taxon>
    </lineage>
</organism>
<feature type="transmembrane region" description="Helical" evidence="8">
    <location>
        <begin position="194"/>
        <end position="215"/>
    </location>
</feature>
<dbReference type="InterPro" id="IPR002781">
    <property type="entry name" value="TM_pro_TauE-like"/>
</dbReference>
<evidence type="ECO:0000256" key="3">
    <source>
        <dbReference type="ARBA" id="ARBA00022448"/>
    </source>
</evidence>
<comment type="subcellular location">
    <subcellularLocation>
        <location evidence="1 8">Cell membrane</location>
        <topology evidence="1 8">Multi-pass membrane protein</topology>
    </subcellularLocation>
</comment>
<dbReference type="OrthoDB" id="5195497at2"/>